<comment type="caution">
    <text evidence="10">The sequence shown here is derived from an EMBL/GenBank/DDBJ whole genome shotgun (WGS) entry which is preliminary data.</text>
</comment>
<evidence type="ECO:0000256" key="4">
    <source>
        <dbReference type="ARBA" id="ARBA00022481"/>
    </source>
</evidence>
<comment type="similarity">
    <text evidence="2">Belongs to the GSP I family.</text>
</comment>
<evidence type="ECO:0000256" key="6">
    <source>
        <dbReference type="ARBA" id="ARBA00022692"/>
    </source>
</evidence>
<dbReference type="RefSeq" id="WP_344959945.1">
    <property type="nucleotide sequence ID" value="NZ_BAABCX010000007.1"/>
</dbReference>
<comment type="subcellular location">
    <subcellularLocation>
        <location evidence="1">Cell inner membrane</location>
        <topology evidence="1">Single-pass membrane protein</topology>
    </subcellularLocation>
</comment>
<organism evidence="10 11">
    <name type="scientific">Zobellella aerophila</name>
    <dbReference type="NCBI Taxonomy" id="870480"/>
    <lineage>
        <taxon>Bacteria</taxon>
        <taxon>Pseudomonadati</taxon>
        <taxon>Pseudomonadota</taxon>
        <taxon>Gammaproteobacteria</taxon>
        <taxon>Aeromonadales</taxon>
        <taxon>Aeromonadaceae</taxon>
        <taxon>Zobellella</taxon>
    </lineage>
</organism>
<dbReference type="PANTHER" id="PTHR38779:SF2">
    <property type="entry name" value="TYPE II SECRETION SYSTEM PROTEIN I-RELATED"/>
    <property type="match status" value="1"/>
</dbReference>
<evidence type="ECO:0000256" key="8">
    <source>
        <dbReference type="ARBA" id="ARBA00023136"/>
    </source>
</evidence>
<name>A0ABP6WEW0_9GAMM</name>
<protein>
    <recommendedName>
        <fullName evidence="12">General secretion pathway protein GspI</fullName>
    </recommendedName>
</protein>
<keyword evidence="4" id="KW-0488">Methylation</keyword>
<dbReference type="EMBL" id="BAABCX010000007">
    <property type="protein sequence ID" value="GAA3550301.1"/>
    <property type="molecule type" value="Genomic_DNA"/>
</dbReference>
<evidence type="ECO:0000256" key="2">
    <source>
        <dbReference type="ARBA" id="ARBA00008358"/>
    </source>
</evidence>
<dbReference type="PANTHER" id="PTHR38779">
    <property type="entry name" value="TYPE II SECRETION SYSTEM PROTEIN I-RELATED"/>
    <property type="match status" value="1"/>
</dbReference>
<accession>A0ABP6WEW0</accession>
<sequence>MNKTSGFTLLEVLVAFAVLTVTMGVLLQLFSLAIRTTQVAQEQQRALLLAESKLVELAAGRILQPGRDQGRFDDKYWWQTRIEVFDLRQMTDQESALVPYQLSVTVGWGNREQTLSLSTLRLAREGR</sequence>
<dbReference type="InterPro" id="IPR010052">
    <property type="entry name" value="T2SS_protein-GspI"/>
</dbReference>
<feature type="transmembrane region" description="Helical" evidence="9">
    <location>
        <begin position="12"/>
        <end position="34"/>
    </location>
</feature>
<evidence type="ECO:0000256" key="3">
    <source>
        <dbReference type="ARBA" id="ARBA00022475"/>
    </source>
</evidence>
<dbReference type="Pfam" id="PF07963">
    <property type="entry name" value="N_methyl"/>
    <property type="match status" value="1"/>
</dbReference>
<reference evidence="11" key="1">
    <citation type="journal article" date="2019" name="Int. J. Syst. Evol. Microbiol.">
        <title>The Global Catalogue of Microorganisms (GCM) 10K type strain sequencing project: providing services to taxonomists for standard genome sequencing and annotation.</title>
        <authorList>
            <consortium name="The Broad Institute Genomics Platform"/>
            <consortium name="The Broad Institute Genome Sequencing Center for Infectious Disease"/>
            <person name="Wu L."/>
            <person name="Ma J."/>
        </authorList>
    </citation>
    <scope>NUCLEOTIDE SEQUENCE [LARGE SCALE GENOMIC DNA]</scope>
    <source>
        <strain evidence="11">JCM 17110</strain>
    </source>
</reference>
<proteinExistence type="inferred from homology"/>
<evidence type="ECO:0000256" key="1">
    <source>
        <dbReference type="ARBA" id="ARBA00004377"/>
    </source>
</evidence>
<keyword evidence="5" id="KW-0997">Cell inner membrane</keyword>
<evidence type="ECO:0000313" key="10">
    <source>
        <dbReference type="EMBL" id="GAA3550301.1"/>
    </source>
</evidence>
<keyword evidence="3" id="KW-1003">Cell membrane</keyword>
<keyword evidence="11" id="KW-1185">Reference proteome</keyword>
<evidence type="ECO:0000256" key="7">
    <source>
        <dbReference type="ARBA" id="ARBA00022989"/>
    </source>
</evidence>
<dbReference type="InterPro" id="IPR012902">
    <property type="entry name" value="N_methyl_site"/>
</dbReference>
<evidence type="ECO:0000256" key="5">
    <source>
        <dbReference type="ARBA" id="ARBA00022519"/>
    </source>
</evidence>
<dbReference type="PROSITE" id="PS00409">
    <property type="entry name" value="PROKAR_NTER_METHYL"/>
    <property type="match status" value="1"/>
</dbReference>
<keyword evidence="7 9" id="KW-1133">Transmembrane helix</keyword>
<keyword evidence="8 9" id="KW-0472">Membrane</keyword>
<keyword evidence="6 9" id="KW-0812">Transmembrane</keyword>
<dbReference type="Proteomes" id="UP001500795">
    <property type="component" value="Unassembled WGS sequence"/>
</dbReference>
<evidence type="ECO:0000313" key="11">
    <source>
        <dbReference type="Proteomes" id="UP001500795"/>
    </source>
</evidence>
<evidence type="ECO:0000256" key="9">
    <source>
        <dbReference type="SAM" id="Phobius"/>
    </source>
</evidence>
<evidence type="ECO:0008006" key="12">
    <source>
        <dbReference type="Google" id="ProtNLM"/>
    </source>
</evidence>
<gene>
    <name evidence="10" type="ORF">GCM10022394_33080</name>
</gene>